<proteinExistence type="predicted"/>
<name>A0AAV4QV90_9ARAC</name>
<accession>A0AAV4QV90</accession>
<dbReference type="AlphaFoldDB" id="A0AAV4QV90"/>
<dbReference type="GO" id="GO:0003964">
    <property type="term" value="F:RNA-directed DNA polymerase activity"/>
    <property type="evidence" value="ECO:0007669"/>
    <property type="project" value="UniProtKB-KW"/>
</dbReference>
<keyword evidence="2" id="KW-0548">Nucleotidyltransferase</keyword>
<protein>
    <submittedName>
        <fullName evidence="2">Reverse transcriptase</fullName>
    </submittedName>
</protein>
<organism evidence="2 3">
    <name type="scientific">Caerostris darwini</name>
    <dbReference type="NCBI Taxonomy" id="1538125"/>
    <lineage>
        <taxon>Eukaryota</taxon>
        <taxon>Metazoa</taxon>
        <taxon>Ecdysozoa</taxon>
        <taxon>Arthropoda</taxon>
        <taxon>Chelicerata</taxon>
        <taxon>Arachnida</taxon>
        <taxon>Araneae</taxon>
        <taxon>Araneomorphae</taxon>
        <taxon>Entelegynae</taxon>
        <taxon>Araneoidea</taxon>
        <taxon>Araneidae</taxon>
        <taxon>Caerostris</taxon>
    </lineage>
</organism>
<keyword evidence="3" id="KW-1185">Reference proteome</keyword>
<dbReference type="EMBL" id="BPLQ01005110">
    <property type="protein sequence ID" value="GIY12719.1"/>
    <property type="molecule type" value="Genomic_DNA"/>
</dbReference>
<keyword evidence="2" id="KW-0695">RNA-directed DNA polymerase</keyword>
<dbReference type="Pfam" id="PF00078">
    <property type="entry name" value="RVT_1"/>
    <property type="match status" value="1"/>
</dbReference>
<dbReference type="PANTHER" id="PTHR33064:SF37">
    <property type="entry name" value="RIBONUCLEASE H"/>
    <property type="match status" value="1"/>
</dbReference>
<reference evidence="2 3" key="1">
    <citation type="submission" date="2021-06" db="EMBL/GenBank/DDBJ databases">
        <title>Caerostris darwini draft genome.</title>
        <authorList>
            <person name="Kono N."/>
            <person name="Arakawa K."/>
        </authorList>
    </citation>
    <scope>NUCLEOTIDE SEQUENCE [LARGE SCALE GENOMIC DNA]</scope>
</reference>
<evidence type="ECO:0000313" key="2">
    <source>
        <dbReference type="EMBL" id="GIY12719.1"/>
    </source>
</evidence>
<evidence type="ECO:0000313" key="3">
    <source>
        <dbReference type="Proteomes" id="UP001054837"/>
    </source>
</evidence>
<dbReference type="InterPro" id="IPR043502">
    <property type="entry name" value="DNA/RNA_pol_sf"/>
</dbReference>
<gene>
    <name evidence="2" type="primary">pol_4325</name>
    <name evidence="2" type="ORF">CDAR_64541</name>
</gene>
<comment type="caution">
    <text evidence="2">The sequence shown here is derived from an EMBL/GenBank/DDBJ whole genome shotgun (WGS) entry which is preliminary data.</text>
</comment>
<dbReference type="PROSITE" id="PS50878">
    <property type="entry name" value="RT_POL"/>
    <property type="match status" value="1"/>
</dbReference>
<dbReference type="SUPFAM" id="SSF56672">
    <property type="entry name" value="DNA/RNA polymerases"/>
    <property type="match status" value="1"/>
</dbReference>
<evidence type="ECO:0000259" key="1">
    <source>
        <dbReference type="PROSITE" id="PS50878"/>
    </source>
</evidence>
<dbReference type="Proteomes" id="UP001054837">
    <property type="component" value="Unassembled WGS sequence"/>
</dbReference>
<keyword evidence="2" id="KW-0808">Transferase</keyword>
<feature type="domain" description="Reverse transcriptase" evidence="1">
    <location>
        <begin position="1"/>
        <end position="78"/>
    </location>
</feature>
<sequence>MEASVCNLASTTLVNEVTCGLEGAYVFIDDILIALKTHEDHFVPISALFQLLDHYGVALKPSKCILGTSSLPFLGFHISEKYLKELCAPLLDRVEAIQNFPRSQTILQLRKFLGL</sequence>
<dbReference type="PANTHER" id="PTHR33064">
    <property type="entry name" value="POL PROTEIN"/>
    <property type="match status" value="1"/>
</dbReference>
<dbReference type="InterPro" id="IPR051320">
    <property type="entry name" value="Viral_Replic_Matur_Polypro"/>
</dbReference>
<dbReference type="InterPro" id="IPR043128">
    <property type="entry name" value="Rev_trsase/Diguanyl_cyclase"/>
</dbReference>
<dbReference type="InterPro" id="IPR000477">
    <property type="entry name" value="RT_dom"/>
</dbReference>
<dbReference type="Gene3D" id="3.30.70.270">
    <property type="match status" value="1"/>
</dbReference>